<evidence type="ECO:0000313" key="3">
    <source>
        <dbReference type="Proteomes" id="UP000199288"/>
    </source>
</evidence>
<organism evidence="2 3">
    <name type="scientific">Bowdeniella nasicola</name>
    <dbReference type="NCBI Taxonomy" id="208480"/>
    <lineage>
        <taxon>Bacteria</taxon>
        <taxon>Bacillati</taxon>
        <taxon>Actinomycetota</taxon>
        <taxon>Actinomycetes</taxon>
        <taxon>Actinomycetales</taxon>
        <taxon>Actinomycetaceae</taxon>
        <taxon>Bowdeniella</taxon>
    </lineage>
</organism>
<sequence>MRSARSHEPGSTVIPSAVNATQASNRELLAAGLVDRIQVTVFPVVSGQTGSAPVFAGAPDLDLRLVSHQVFDGQIAEFTYELCRRI</sequence>
<name>A0A1H3Z3I0_9ACTO</name>
<dbReference type="Pfam" id="PF01872">
    <property type="entry name" value="RibD_C"/>
    <property type="match status" value="1"/>
</dbReference>
<feature type="domain" description="Bacterial bifunctional deaminase-reductase C-terminal" evidence="1">
    <location>
        <begin position="25"/>
        <end position="75"/>
    </location>
</feature>
<dbReference type="Gene3D" id="3.40.430.10">
    <property type="entry name" value="Dihydrofolate Reductase, subunit A"/>
    <property type="match status" value="1"/>
</dbReference>
<protein>
    <submittedName>
        <fullName evidence="2">RibD C-terminal domain-containing protein</fullName>
    </submittedName>
</protein>
<accession>A0A1H3Z3I0</accession>
<dbReference type="InterPro" id="IPR024072">
    <property type="entry name" value="DHFR-like_dom_sf"/>
</dbReference>
<dbReference type="GO" id="GO:0008703">
    <property type="term" value="F:5-amino-6-(5-phosphoribosylamino)uracil reductase activity"/>
    <property type="evidence" value="ECO:0007669"/>
    <property type="project" value="InterPro"/>
</dbReference>
<keyword evidence="3" id="KW-1185">Reference proteome</keyword>
<reference evidence="3" key="1">
    <citation type="submission" date="2016-10" db="EMBL/GenBank/DDBJ databases">
        <authorList>
            <person name="Varghese N."/>
            <person name="Submissions S."/>
        </authorList>
    </citation>
    <scope>NUCLEOTIDE SEQUENCE [LARGE SCALE GENOMIC DNA]</scope>
    <source>
        <strain evidence="3">KPR-1</strain>
    </source>
</reference>
<dbReference type="InterPro" id="IPR002734">
    <property type="entry name" value="RibDG_C"/>
</dbReference>
<dbReference type="GO" id="GO:0009231">
    <property type="term" value="P:riboflavin biosynthetic process"/>
    <property type="evidence" value="ECO:0007669"/>
    <property type="project" value="InterPro"/>
</dbReference>
<gene>
    <name evidence="2" type="ORF">SAMN02910418_01081</name>
</gene>
<dbReference type="AlphaFoldDB" id="A0A1H3Z3I0"/>
<evidence type="ECO:0000313" key="2">
    <source>
        <dbReference type="EMBL" id="SEA17944.1"/>
    </source>
</evidence>
<dbReference type="EMBL" id="FNQV01000005">
    <property type="protein sequence ID" value="SEA17944.1"/>
    <property type="molecule type" value="Genomic_DNA"/>
</dbReference>
<proteinExistence type="predicted"/>
<dbReference type="SUPFAM" id="SSF53597">
    <property type="entry name" value="Dihydrofolate reductase-like"/>
    <property type="match status" value="1"/>
</dbReference>
<evidence type="ECO:0000259" key="1">
    <source>
        <dbReference type="Pfam" id="PF01872"/>
    </source>
</evidence>
<dbReference type="Proteomes" id="UP000199288">
    <property type="component" value="Unassembled WGS sequence"/>
</dbReference>